<comment type="caution">
    <text evidence="2">The sequence shown here is derived from an EMBL/GenBank/DDBJ whole genome shotgun (WGS) entry which is preliminary data.</text>
</comment>
<feature type="domain" description="NadR/Ttd14 AAA" evidence="1">
    <location>
        <begin position="10"/>
        <end position="175"/>
    </location>
</feature>
<dbReference type="Proteomes" id="UP001629058">
    <property type="component" value="Unassembled WGS sequence"/>
</dbReference>
<dbReference type="EMBL" id="JBELPY010000014">
    <property type="protein sequence ID" value="MFL9835564.1"/>
    <property type="molecule type" value="Genomic_DNA"/>
</dbReference>
<keyword evidence="3" id="KW-1185">Reference proteome</keyword>
<protein>
    <submittedName>
        <fullName evidence="2">AAA family ATPase</fullName>
    </submittedName>
</protein>
<evidence type="ECO:0000259" key="1">
    <source>
        <dbReference type="Pfam" id="PF13521"/>
    </source>
</evidence>
<reference evidence="2 3" key="1">
    <citation type="submission" date="2024-06" db="EMBL/GenBank/DDBJ databases">
        <authorList>
            <person name="Kaempfer P."/>
            <person name="Viver T."/>
        </authorList>
    </citation>
    <scope>NUCLEOTIDE SEQUENCE [LARGE SCALE GENOMIC DNA]</scope>
    <source>
        <strain evidence="2 3">ST-37</strain>
    </source>
</reference>
<organism evidence="2 3">
    <name type="scientific">Chryseobacterium terrae</name>
    <dbReference type="NCBI Taxonomy" id="3163299"/>
    <lineage>
        <taxon>Bacteria</taxon>
        <taxon>Pseudomonadati</taxon>
        <taxon>Bacteroidota</taxon>
        <taxon>Flavobacteriia</taxon>
        <taxon>Flavobacteriales</taxon>
        <taxon>Weeksellaceae</taxon>
        <taxon>Chryseobacterium group</taxon>
        <taxon>Chryseobacterium</taxon>
    </lineage>
</organism>
<sequence length="183" mass="21529">MIKDKFQNYFVITGGPGVGKTTLLNKLKNTGNHIIPEDARHIIQQQIQINGEALPWKNKTLYAELMFKASLETYQNVNIDAFDKTVFFDRGILDSICYMEMEKISISDEMLTIARLHPYNEKVFILPPWLEIYEQDSERKQSWETAEYTFDQMRKTYLNFGYKLIEVPRATPEERCEFVLNNI</sequence>
<accession>A0ABW8Y6H4</accession>
<name>A0ABW8Y6H4_9FLAO</name>
<evidence type="ECO:0000313" key="3">
    <source>
        <dbReference type="Proteomes" id="UP001629058"/>
    </source>
</evidence>
<evidence type="ECO:0000313" key="2">
    <source>
        <dbReference type="EMBL" id="MFL9835564.1"/>
    </source>
</evidence>
<dbReference type="SUPFAM" id="SSF52540">
    <property type="entry name" value="P-loop containing nucleoside triphosphate hydrolases"/>
    <property type="match status" value="1"/>
</dbReference>
<gene>
    <name evidence="2" type="ORF">ABS765_16220</name>
</gene>
<dbReference type="Gene3D" id="3.40.50.300">
    <property type="entry name" value="P-loop containing nucleotide triphosphate hydrolases"/>
    <property type="match status" value="1"/>
</dbReference>
<dbReference type="InterPro" id="IPR027417">
    <property type="entry name" value="P-loop_NTPase"/>
</dbReference>
<proteinExistence type="predicted"/>
<dbReference type="Pfam" id="PF13521">
    <property type="entry name" value="AAA_28"/>
    <property type="match status" value="1"/>
</dbReference>
<dbReference type="RefSeq" id="WP_408092428.1">
    <property type="nucleotide sequence ID" value="NZ_JBELPY010000014.1"/>
</dbReference>
<dbReference type="InterPro" id="IPR038727">
    <property type="entry name" value="NadR/Ttd14_AAA_dom"/>
</dbReference>